<dbReference type="GO" id="GO:0006096">
    <property type="term" value="P:glycolytic process"/>
    <property type="evidence" value="ECO:0007669"/>
    <property type="project" value="UniProtKB-UniRule"/>
</dbReference>
<keyword evidence="5" id="KW-0963">Cytoplasm</keyword>
<evidence type="ECO:0000256" key="5">
    <source>
        <dbReference type="HAMAP-Rule" id="MF_00524"/>
    </source>
</evidence>
<dbReference type="RefSeq" id="WP_078758112.1">
    <property type="nucleotide sequence ID" value="NZ_FUXP01000004.1"/>
</dbReference>
<dbReference type="CDD" id="cd24008">
    <property type="entry name" value="ASKHA_NBD_GLK"/>
    <property type="match status" value="1"/>
</dbReference>
<dbReference type="GO" id="GO:0004340">
    <property type="term" value="F:glucokinase activity"/>
    <property type="evidence" value="ECO:0007669"/>
    <property type="project" value="UniProtKB-UniRule"/>
</dbReference>
<evidence type="ECO:0000256" key="3">
    <source>
        <dbReference type="ARBA" id="ARBA00022777"/>
    </source>
</evidence>
<comment type="catalytic activity">
    <reaction evidence="5">
        <text>D-glucose + ATP = D-glucose 6-phosphate + ADP + H(+)</text>
        <dbReference type="Rhea" id="RHEA:17825"/>
        <dbReference type="ChEBI" id="CHEBI:4167"/>
        <dbReference type="ChEBI" id="CHEBI:15378"/>
        <dbReference type="ChEBI" id="CHEBI:30616"/>
        <dbReference type="ChEBI" id="CHEBI:61548"/>
        <dbReference type="ChEBI" id="CHEBI:456216"/>
        <dbReference type="EC" id="2.7.1.2"/>
    </reaction>
</comment>
<evidence type="ECO:0000256" key="2">
    <source>
        <dbReference type="ARBA" id="ARBA00022741"/>
    </source>
</evidence>
<organism evidence="7 8">
    <name type="scientific">Lysobacter spongiicola DSM 21749</name>
    <dbReference type="NCBI Taxonomy" id="1122188"/>
    <lineage>
        <taxon>Bacteria</taxon>
        <taxon>Pseudomonadati</taxon>
        <taxon>Pseudomonadota</taxon>
        <taxon>Gammaproteobacteria</taxon>
        <taxon>Lysobacterales</taxon>
        <taxon>Lysobacteraceae</taxon>
        <taxon>Novilysobacter</taxon>
    </lineage>
</organism>
<dbReference type="InterPro" id="IPR043129">
    <property type="entry name" value="ATPase_NBD"/>
</dbReference>
<keyword evidence="8" id="KW-1185">Reference proteome</keyword>
<keyword evidence="4 5" id="KW-0067">ATP-binding</keyword>
<dbReference type="Pfam" id="PF02685">
    <property type="entry name" value="Glucokinase"/>
    <property type="match status" value="1"/>
</dbReference>
<proteinExistence type="inferred from homology"/>
<evidence type="ECO:0000256" key="4">
    <source>
        <dbReference type="ARBA" id="ARBA00022840"/>
    </source>
</evidence>
<dbReference type="GO" id="GO:0005536">
    <property type="term" value="F:D-glucose binding"/>
    <property type="evidence" value="ECO:0007669"/>
    <property type="project" value="InterPro"/>
</dbReference>
<reference evidence="7 8" key="1">
    <citation type="submission" date="2017-02" db="EMBL/GenBank/DDBJ databases">
        <authorList>
            <person name="Peterson S.W."/>
        </authorList>
    </citation>
    <scope>NUCLEOTIDE SEQUENCE [LARGE SCALE GENOMIC DNA]</scope>
    <source>
        <strain evidence="7 8">DSM 21749</strain>
    </source>
</reference>
<keyword evidence="5" id="KW-0324">Glycolysis</keyword>
<dbReference type="SUPFAM" id="SSF53067">
    <property type="entry name" value="Actin-like ATPase domain"/>
    <property type="match status" value="1"/>
</dbReference>
<sequence>MSAAPSPASGSFALVADIGGTNARFALTDTAADIPQLLHPRTLENASFGSLQHAAEHYLASLDVRPARAAIALACPVHGEEIRLTNRAWSFSRSELRRSLGLDDLLLLNDFGAVAWAIPALLPEDRVALYGPEREVLEGPVTVLGPGTGFGVGLLVGSDAQGWHVVETEGGHVAFAPLDEEERTIARWLDARHGRTSYERLLSGEGLSSIDAVLRGGEGSAMRSPAEVVAAALDGHDVVARRTLARFCAVLGSVAGDVALAHGARTLMIAGGIVPRFLPFLRSSEFRERFLAKGRFAAYLESVSVQVVTHPNPGLLGAAVALRHLAPAAG</sequence>
<keyword evidence="2 5" id="KW-0547">Nucleotide-binding</keyword>
<dbReference type="InterPro" id="IPR050201">
    <property type="entry name" value="Bacterial_glucokinase"/>
</dbReference>
<evidence type="ECO:0000256" key="1">
    <source>
        <dbReference type="ARBA" id="ARBA00022679"/>
    </source>
</evidence>
<comment type="subcellular location">
    <subcellularLocation>
        <location evidence="5">Cytoplasm</location>
    </subcellularLocation>
</comment>
<dbReference type="Gene3D" id="3.30.420.40">
    <property type="match status" value="1"/>
</dbReference>
<evidence type="ECO:0000313" key="7">
    <source>
        <dbReference type="EMBL" id="SJZ99357.1"/>
    </source>
</evidence>
<evidence type="ECO:0000256" key="6">
    <source>
        <dbReference type="RuleBase" id="RU004046"/>
    </source>
</evidence>
<dbReference type="Gene3D" id="3.40.367.20">
    <property type="match status" value="1"/>
</dbReference>
<feature type="binding site" evidence="5">
    <location>
        <begin position="16"/>
        <end position="21"/>
    </location>
    <ligand>
        <name>ATP</name>
        <dbReference type="ChEBI" id="CHEBI:30616"/>
    </ligand>
</feature>
<dbReference type="InterPro" id="IPR003836">
    <property type="entry name" value="Glucokinase"/>
</dbReference>
<comment type="similarity">
    <text evidence="5 6">Belongs to the bacterial glucokinase family.</text>
</comment>
<name>A0A1T4Q721_9GAMM</name>
<dbReference type="EMBL" id="FUXP01000004">
    <property type="protein sequence ID" value="SJZ99357.1"/>
    <property type="molecule type" value="Genomic_DNA"/>
</dbReference>
<dbReference type="Proteomes" id="UP000190061">
    <property type="component" value="Unassembled WGS sequence"/>
</dbReference>
<dbReference type="HAMAP" id="MF_00524">
    <property type="entry name" value="Glucokinase"/>
    <property type="match status" value="1"/>
</dbReference>
<dbReference type="GO" id="GO:0005524">
    <property type="term" value="F:ATP binding"/>
    <property type="evidence" value="ECO:0007669"/>
    <property type="project" value="UniProtKB-UniRule"/>
</dbReference>
<accession>A0A1T4Q721</accession>
<keyword evidence="3 5" id="KW-0418">Kinase</keyword>
<dbReference type="STRING" id="1122188.SAMN02745674_01518"/>
<dbReference type="AlphaFoldDB" id="A0A1T4Q721"/>
<evidence type="ECO:0000313" key="8">
    <source>
        <dbReference type="Proteomes" id="UP000190061"/>
    </source>
</evidence>
<dbReference type="PANTHER" id="PTHR47690:SF1">
    <property type="entry name" value="GLUCOKINASE"/>
    <property type="match status" value="1"/>
</dbReference>
<protein>
    <recommendedName>
        <fullName evidence="5">Glucokinase</fullName>
        <ecNumber evidence="5">2.7.1.2</ecNumber>
    </recommendedName>
    <alternativeName>
        <fullName evidence="5">Glucose kinase</fullName>
    </alternativeName>
</protein>
<gene>
    <name evidence="5" type="primary">glk</name>
    <name evidence="7" type="ORF">SAMN02745674_01518</name>
</gene>
<dbReference type="NCBIfam" id="TIGR00749">
    <property type="entry name" value="glk"/>
    <property type="match status" value="1"/>
</dbReference>
<dbReference type="GO" id="GO:0005829">
    <property type="term" value="C:cytosol"/>
    <property type="evidence" value="ECO:0007669"/>
    <property type="project" value="TreeGrafter"/>
</dbReference>
<dbReference type="OrthoDB" id="9800595at2"/>
<keyword evidence="1 5" id="KW-0808">Transferase</keyword>
<dbReference type="EC" id="2.7.1.2" evidence="5"/>
<dbReference type="PANTHER" id="PTHR47690">
    <property type="entry name" value="GLUCOKINASE"/>
    <property type="match status" value="1"/>
</dbReference>